<dbReference type="EMBL" id="CH473981">
    <property type="protein sequence ID" value="EDL89911.1"/>
    <property type="molecule type" value="Genomic_DNA"/>
</dbReference>
<organism evidence="1 2">
    <name type="scientific">Rattus norvegicus</name>
    <name type="common">Rat</name>
    <dbReference type="NCBI Taxonomy" id="10116"/>
    <lineage>
        <taxon>Eukaryota</taxon>
        <taxon>Metazoa</taxon>
        <taxon>Chordata</taxon>
        <taxon>Craniata</taxon>
        <taxon>Vertebrata</taxon>
        <taxon>Euteleostomi</taxon>
        <taxon>Mammalia</taxon>
        <taxon>Eutheria</taxon>
        <taxon>Euarchontoglires</taxon>
        <taxon>Glires</taxon>
        <taxon>Rodentia</taxon>
        <taxon>Myomorpha</taxon>
        <taxon>Muroidea</taxon>
        <taxon>Muridae</taxon>
        <taxon>Murinae</taxon>
        <taxon>Rattus</taxon>
    </lineage>
</organism>
<evidence type="ECO:0000313" key="1">
    <source>
        <dbReference type="EMBL" id="EDL89911.1"/>
    </source>
</evidence>
<accession>A6JCY9</accession>
<sequence>MGLLHIMCHMKQVILRSSTEVFFILNQRKQVWI</sequence>
<dbReference type="Proteomes" id="UP000234681">
    <property type="component" value="Chromosome 14"/>
</dbReference>
<protein>
    <submittedName>
        <fullName evidence="1">RCG57013</fullName>
    </submittedName>
</protein>
<name>A6JCY9_RAT</name>
<evidence type="ECO:0000313" key="2">
    <source>
        <dbReference type="Proteomes" id="UP000234681"/>
    </source>
</evidence>
<reference evidence="2" key="1">
    <citation type="submission" date="2005-09" db="EMBL/GenBank/DDBJ databases">
        <authorList>
            <person name="Mural R.J."/>
            <person name="Li P.W."/>
            <person name="Adams M.D."/>
            <person name="Amanatides P.G."/>
            <person name="Baden-Tillson H."/>
            <person name="Barnstead M."/>
            <person name="Chin S.H."/>
            <person name="Dew I."/>
            <person name="Evans C.A."/>
            <person name="Ferriera S."/>
            <person name="Flanigan M."/>
            <person name="Fosler C."/>
            <person name="Glodek A."/>
            <person name="Gu Z."/>
            <person name="Holt R.A."/>
            <person name="Jennings D."/>
            <person name="Kraft C.L."/>
            <person name="Lu F."/>
            <person name="Nguyen T."/>
            <person name="Nusskern D.R."/>
            <person name="Pfannkoch C.M."/>
            <person name="Sitter C."/>
            <person name="Sutton G.G."/>
            <person name="Venter J.C."/>
            <person name="Wang Z."/>
            <person name="Woodage T."/>
            <person name="Zheng X.H."/>
            <person name="Zhong F."/>
        </authorList>
    </citation>
    <scope>NUCLEOTIDE SEQUENCE [LARGE SCALE GENOMIC DNA]</scope>
    <source>
        <strain>BN</strain>
        <strain evidence="2">Sprague-Dawley</strain>
    </source>
</reference>
<dbReference type="AlphaFoldDB" id="A6JCY9"/>
<gene>
    <name evidence="1" type="ORF">rCG_57013</name>
</gene>
<proteinExistence type="predicted"/>